<evidence type="ECO:0008006" key="3">
    <source>
        <dbReference type="Google" id="ProtNLM"/>
    </source>
</evidence>
<keyword evidence="2" id="KW-1185">Reference proteome</keyword>
<dbReference type="STRING" id="38488.A0A4Y8D8T1"/>
<dbReference type="OrthoDB" id="5945798at2759"/>
<reference evidence="1 2" key="1">
    <citation type="submission" date="2017-11" db="EMBL/GenBank/DDBJ databases">
        <title>Comparative genomics of Botrytis spp.</title>
        <authorList>
            <person name="Valero-Jimenez C.A."/>
            <person name="Tapia P."/>
            <person name="Veloso J."/>
            <person name="Silva-Moreno E."/>
            <person name="Staats M."/>
            <person name="Valdes J.H."/>
            <person name="Van Kan J.A.L."/>
        </authorList>
    </citation>
    <scope>NUCLEOTIDE SEQUENCE [LARGE SCALE GENOMIC DNA]</scope>
    <source>
        <strain evidence="1 2">MUCL2830</strain>
    </source>
</reference>
<sequence length="267" mass="30863">MFQPFICQFNRRDISYENTSSLRSIVRGKYFEPFTTIMRNNCNANTREYFDGITYILQANCAIPANTEITRRFSYINDYKIRHLQFMETDKLDCKCNLCIRGNLGPIGDLRERMLSVHIYDHEPGVNKEQLTKQLTIDKKVVTDLSYNGFGYDCPGLRSVYMSIFSDQFDLDSRTKTLDYKESLRLLLTVYYFIDHSCMPGTTTGRAHQSFLSPQVQKTPDPRLARSSSQCANLSIIGVRSSFTTPNKWVAPIPKLPHFIEVLSRKI</sequence>
<organism evidence="1 2">
    <name type="scientific">Botryotinia calthae</name>
    <dbReference type="NCBI Taxonomy" id="38488"/>
    <lineage>
        <taxon>Eukaryota</taxon>
        <taxon>Fungi</taxon>
        <taxon>Dikarya</taxon>
        <taxon>Ascomycota</taxon>
        <taxon>Pezizomycotina</taxon>
        <taxon>Leotiomycetes</taxon>
        <taxon>Helotiales</taxon>
        <taxon>Sclerotiniaceae</taxon>
        <taxon>Botryotinia</taxon>
    </lineage>
</organism>
<dbReference type="EMBL" id="PHWZ01000072">
    <property type="protein sequence ID" value="TEY74633.1"/>
    <property type="molecule type" value="Genomic_DNA"/>
</dbReference>
<dbReference type="InterPro" id="IPR046341">
    <property type="entry name" value="SET_dom_sf"/>
</dbReference>
<protein>
    <recommendedName>
        <fullName evidence="3">SET domain-containing protein</fullName>
    </recommendedName>
</protein>
<dbReference type="AlphaFoldDB" id="A0A4Y8D8T1"/>
<dbReference type="Gene3D" id="2.170.270.10">
    <property type="entry name" value="SET domain"/>
    <property type="match status" value="1"/>
</dbReference>
<dbReference type="Proteomes" id="UP000297299">
    <property type="component" value="Unassembled WGS sequence"/>
</dbReference>
<evidence type="ECO:0000313" key="2">
    <source>
        <dbReference type="Proteomes" id="UP000297299"/>
    </source>
</evidence>
<proteinExistence type="predicted"/>
<accession>A0A4Y8D8T1</accession>
<evidence type="ECO:0000313" key="1">
    <source>
        <dbReference type="EMBL" id="TEY74633.1"/>
    </source>
</evidence>
<comment type="caution">
    <text evidence="1">The sequence shown here is derived from an EMBL/GenBank/DDBJ whole genome shotgun (WGS) entry which is preliminary data.</text>
</comment>
<gene>
    <name evidence="1" type="ORF">BOTCAL_0072g00290</name>
</gene>
<name>A0A4Y8D8T1_9HELO</name>